<reference evidence="1 2" key="1">
    <citation type="submission" date="2024-04" db="EMBL/GenBank/DDBJ databases">
        <authorList>
            <person name="Fracassetti M."/>
        </authorList>
    </citation>
    <scope>NUCLEOTIDE SEQUENCE [LARGE SCALE GENOMIC DNA]</scope>
</reference>
<evidence type="ECO:0000313" key="1">
    <source>
        <dbReference type="EMBL" id="CAL1388530.1"/>
    </source>
</evidence>
<dbReference type="InterPro" id="IPR036875">
    <property type="entry name" value="Znf_CCHC_sf"/>
</dbReference>
<dbReference type="PANTHER" id="PTHR35317">
    <property type="entry name" value="OS04G0629600 PROTEIN"/>
    <property type="match status" value="1"/>
</dbReference>
<evidence type="ECO:0008006" key="3">
    <source>
        <dbReference type="Google" id="ProtNLM"/>
    </source>
</evidence>
<accession>A0AAV2ERC0</accession>
<organism evidence="1 2">
    <name type="scientific">Linum trigynum</name>
    <dbReference type="NCBI Taxonomy" id="586398"/>
    <lineage>
        <taxon>Eukaryota</taxon>
        <taxon>Viridiplantae</taxon>
        <taxon>Streptophyta</taxon>
        <taxon>Embryophyta</taxon>
        <taxon>Tracheophyta</taxon>
        <taxon>Spermatophyta</taxon>
        <taxon>Magnoliopsida</taxon>
        <taxon>eudicotyledons</taxon>
        <taxon>Gunneridae</taxon>
        <taxon>Pentapetalae</taxon>
        <taxon>rosids</taxon>
        <taxon>fabids</taxon>
        <taxon>Malpighiales</taxon>
        <taxon>Linaceae</taxon>
        <taxon>Linum</taxon>
    </lineage>
</organism>
<keyword evidence="2" id="KW-1185">Reference proteome</keyword>
<dbReference type="GO" id="GO:0003676">
    <property type="term" value="F:nucleic acid binding"/>
    <property type="evidence" value="ECO:0007669"/>
    <property type="project" value="InterPro"/>
</dbReference>
<proteinExistence type="predicted"/>
<evidence type="ECO:0000313" key="2">
    <source>
        <dbReference type="Proteomes" id="UP001497516"/>
    </source>
</evidence>
<dbReference type="Pfam" id="PF14223">
    <property type="entry name" value="Retrotran_gag_2"/>
    <property type="match status" value="1"/>
</dbReference>
<dbReference type="SUPFAM" id="SSF57756">
    <property type="entry name" value="Retrovirus zinc finger-like domains"/>
    <property type="match status" value="1"/>
</dbReference>
<protein>
    <recommendedName>
        <fullName evidence="3">CCHC-type domain-containing protein</fullName>
    </recommendedName>
</protein>
<name>A0AAV2ERC0_9ROSI</name>
<dbReference type="PANTHER" id="PTHR35317:SF27">
    <property type="entry name" value="RETROVIRUS-RELATED POL POLYPROTEIN FROM TRANSPOSON TNT 1-94"/>
    <property type="match status" value="1"/>
</dbReference>
<dbReference type="Proteomes" id="UP001497516">
    <property type="component" value="Chromosome 5"/>
</dbReference>
<dbReference type="AlphaFoldDB" id="A0AAV2ERC0"/>
<dbReference type="GO" id="GO:0008270">
    <property type="term" value="F:zinc ion binding"/>
    <property type="evidence" value="ECO:0007669"/>
    <property type="project" value="InterPro"/>
</dbReference>
<gene>
    <name evidence="1" type="ORF">LTRI10_LOCUS29456</name>
</gene>
<sequence length="193" mass="22385">MKEDESVNDYFGRVMVVSNSMRNNGENMSDVKIVEKILRTLTERFNYVVCSIEESKDIDTLTVDALQSSLLVHEQRLSRRRREEDQALKIAFDDGNRRAQGHGSCLGRGRHHDRSWNRKTIECFICHKVGHFRYECLEQNQQAHYANGYAGGQADMKENVLLMAEIDLEEEEIHVLPKRDEQLHVGFEDLFGV</sequence>
<dbReference type="EMBL" id="OZ034818">
    <property type="protein sequence ID" value="CAL1388530.1"/>
    <property type="molecule type" value="Genomic_DNA"/>
</dbReference>